<evidence type="ECO:0000313" key="4">
    <source>
        <dbReference type="Proteomes" id="UP000765845"/>
    </source>
</evidence>
<comment type="caution">
    <text evidence="3">The sequence shown here is derived from an EMBL/GenBank/DDBJ whole genome shotgun (WGS) entry which is preliminary data.</text>
</comment>
<gene>
    <name evidence="3" type="primary">vanZ</name>
    <name evidence="3" type="ORF">HCU74_10920</name>
</gene>
<feature type="transmembrane region" description="Helical" evidence="1">
    <location>
        <begin position="39"/>
        <end position="56"/>
    </location>
</feature>
<dbReference type="NCBIfam" id="NF037970">
    <property type="entry name" value="vanZ_1"/>
    <property type="match status" value="1"/>
</dbReference>
<dbReference type="Proteomes" id="UP000765845">
    <property type="component" value="Unassembled WGS sequence"/>
</dbReference>
<name>A0ABX1GFD5_9GAMM</name>
<dbReference type="RefSeq" id="WP_168450443.1">
    <property type="nucleotide sequence ID" value="NZ_JAAWWK010000003.1"/>
</dbReference>
<feature type="transmembrane region" description="Helical" evidence="1">
    <location>
        <begin position="93"/>
        <end position="115"/>
    </location>
</feature>
<organism evidence="3 4">
    <name type="scientific">Spongiibacter thalassae</name>
    <dbReference type="NCBI Taxonomy" id="2721624"/>
    <lineage>
        <taxon>Bacteria</taxon>
        <taxon>Pseudomonadati</taxon>
        <taxon>Pseudomonadota</taxon>
        <taxon>Gammaproteobacteria</taxon>
        <taxon>Cellvibrionales</taxon>
        <taxon>Spongiibacteraceae</taxon>
        <taxon>Spongiibacter</taxon>
    </lineage>
</organism>
<dbReference type="InterPro" id="IPR006976">
    <property type="entry name" value="VanZ-like"/>
</dbReference>
<protein>
    <submittedName>
        <fullName evidence="3">VanZ family protein</fullName>
    </submittedName>
</protein>
<keyword evidence="1" id="KW-0812">Transmembrane</keyword>
<sequence length="132" mass="14685">MTLRRWQQAALLATYATAITVLSVLPSSSLPSVTLWDKAQHFIAYFLFMVFAYPLANTALTRFLGAVTVLAYSGFIEYLQRLTPNRVPSIEDFIANALGVICAFILMSCVSLLLAARRERRAAKRAVKRGAR</sequence>
<proteinExistence type="predicted"/>
<evidence type="ECO:0000259" key="2">
    <source>
        <dbReference type="Pfam" id="PF04892"/>
    </source>
</evidence>
<evidence type="ECO:0000256" key="1">
    <source>
        <dbReference type="SAM" id="Phobius"/>
    </source>
</evidence>
<keyword evidence="1" id="KW-1133">Transmembrane helix</keyword>
<dbReference type="PANTHER" id="PTHR28008">
    <property type="entry name" value="DOMAIN PROTEIN, PUTATIVE (AFU_ORTHOLOGUE AFUA_3G10980)-RELATED"/>
    <property type="match status" value="1"/>
</dbReference>
<dbReference type="Pfam" id="PF04892">
    <property type="entry name" value="VanZ"/>
    <property type="match status" value="1"/>
</dbReference>
<dbReference type="EMBL" id="JAAWWK010000003">
    <property type="protein sequence ID" value="NKI17920.1"/>
    <property type="molecule type" value="Genomic_DNA"/>
</dbReference>
<accession>A0ABX1GFD5</accession>
<keyword evidence="4" id="KW-1185">Reference proteome</keyword>
<keyword evidence="1" id="KW-0472">Membrane</keyword>
<reference evidence="3 4" key="1">
    <citation type="submission" date="2020-04" db="EMBL/GenBank/DDBJ databases">
        <authorList>
            <person name="Yoon J."/>
        </authorList>
    </citation>
    <scope>NUCLEOTIDE SEQUENCE [LARGE SCALE GENOMIC DNA]</scope>
    <source>
        <strain evidence="3 4">KMU-166</strain>
    </source>
</reference>
<feature type="domain" description="VanZ-like" evidence="2">
    <location>
        <begin position="36"/>
        <end position="108"/>
    </location>
</feature>
<dbReference type="PANTHER" id="PTHR28008:SF1">
    <property type="entry name" value="DOMAIN PROTEIN, PUTATIVE (AFU_ORTHOLOGUE AFUA_3G10980)-RELATED"/>
    <property type="match status" value="1"/>
</dbReference>
<evidence type="ECO:0000313" key="3">
    <source>
        <dbReference type="EMBL" id="NKI17920.1"/>
    </source>
</evidence>